<dbReference type="InterPro" id="IPR041033">
    <property type="entry name" value="SpaA_PFL_dom_1"/>
</dbReference>
<dbReference type="Proteomes" id="UP000184310">
    <property type="component" value="Unassembled WGS sequence"/>
</dbReference>
<reference evidence="2 3" key="1">
    <citation type="submission" date="2016-11" db="EMBL/GenBank/DDBJ databases">
        <authorList>
            <person name="Jaros S."/>
            <person name="Januszkiewicz K."/>
            <person name="Wedrychowicz H."/>
        </authorList>
    </citation>
    <scope>NUCLEOTIDE SEQUENCE [LARGE SCALE GENOMIC DNA]</scope>
    <source>
        <strain evidence="2 3">DSM 21758</strain>
    </source>
</reference>
<dbReference type="InterPro" id="IPR013783">
    <property type="entry name" value="Ig-like_fold"/>
</dbReference>
<dbReference type="EMBL" id="FQZB01000004">
    <property type="protein sequence ID" value="SHI64837.1"/>
    <property type="molecule type" value="Genomic_DNA"/>
</dbReference>
<dbReference type="RefSeq" id="WP_072985070.1">
    <property type="nucleotide sequence ID" value="NZ_FQZB01000004.1"/>
</dbReference>
<name>A0A1M6CUY7_9CLOT</name>
<gene>
    <name evidence="2" type="ORF">SAMN02745163_00560</name>
</gene>
<accession>A0A1M6CUY7</accession>
<feature type="domain" description="SpaA-like prealbumin fold" evidence="1">
    <location>
        <begin position="94"/>
        <end position="147"/>
    </location>
</feature>
<sequence length="241" mass="27048">MSFSVNDLYDFNYGDEANSVLDLCDQVHGDSYDDKPCHKPEPKCCKPEPPCHEPESKCCKPEPPCHEPESKCCKPEKPCPKPIPKKGKILVKVKLNCSDGEALGGVRINLYRLCGCSPELVASKRTDSHGKVEFKCLEDGDYRVIEIIDKCFFEKPEYYPWNEICIDGCNKHGEILIINKLKKIEKPCCKHEECGCRNFDNCCGNFNGCGCGDFNGCGCGFGGNNFCDSWLILLLLFGFCW</sequence>
<dbReference type="Gene3D" id="2.60.40.10">
    <property type="entry name" value="Immunoglobulins"/>
    <property type="match status" value="1"/>
</dbReference>
<dbReference type="SUPFAM" id="SSF49478">
    <property type="entry name" value="Cna protein B-type domain"/>
    <property type="match status" value="1"/>
</dbReference>
<proteinExistence type="predicted"/>
<evidence type="ECO:0000313" key="2">
    <source>
        <dbReference type="EMBL" id="SHI64837.1"/>
    </source>
</evidence>
<dbReference type="AlphaFoldDB" id="A0A1M6CUY7"/>
<dbReference type="Pfam" id="PF17802">
    <property type="entry name" value="SpaA"/>
    <property type="match status" value="1"/>
</dbReference>
<evidence type="ECO:0000259" key="1">
    <source>
        <dbReference type="Pfam" id="PF17802"/>
    </source>
</evidence>
<evidence type="ECO:0000313" key="3">
    <source>
        <dbReference type="Proteomes" id="UP000184310"/>
    </source>
</evidence>
<keyword evidence="3" id="KW-1185">Reference proteome</keyword>
<protein>
    <recommendedName>
        <fullName evidence="1">SpaA-like prealbumin fold domain-containing protein</fullName>
    </recommendedName>
</protein>
<organism evidence="2 3">
    <name type="scientific">Clostridium cavendishii DSM 21758</name>
    <dbReference type="NCBI Taxonomy" id="1121302"/>
    <lineage>
        <taxon>Bacteria</taxon>
        <taxon>Bacillati</taxon>
        <taxon>Bacillota</taxon>
        <taxon>Clostridia</taxon>
        <taxon>Eubacteriales</taxon>
        <taxon>Clostridiaceae</taxon>
        <taxon>Clostridium</taxon>
    </lineage>
</organism>